<reference evidence="11" key="1">
    <citation type="submission" date="2020-04" db="EMBL/GenBank/DDBJ databases">
        <authorList>
            <person name="Alioto T."/>
            <person name="Alioto T."/>
            <person name="Gomez Garrido J."/>
        </authorList>
    </citation>
    <scope>NUCLEOTIDE SEQUENCE</scope>
    <source>
        <strain evidence="11">A484AB</strain>
    </source>
</reference>
<keyword evidence="9" id="KW-0234">DNA repair</keyword>
<evidence type="ECO:0000256" key="6">
    <source>
        <dbReference type="ARBA" id="ARBA00022840"/>
    </source>
</evidence>
<evidence type="ECO:0000256" key="9">
    <source>
        <dbReference type="ARBA" id="ARBA00023204"/>
    </source>
</evidence>
<dbReference type="EMBL" id="CACRXK020036785">
    <property type="protein sequence ID" value="CAB4044905.1"/>
    <property type="molecule type" value="Genomic_DNA"/>
</dbReference>
<protein>
    <submittedName>
        <fullName evidence="11">Structural maintenance of chromosomes 6-like</fullName>
    </submittedName>
</protein>
<evidence type="ECO:0000256" key="3">
    <source>
        <dbReference type="ARBA" id="ARBA00022454"/>
    </source>
</evidence>
<dbReference type="PANTHER" id="PTHR19306">
    <property type="entry name" value="STRUCTURAL MAINTENANCE OF CHROMOSOMES 5,6 SMC5, SMC6"/>
    <property type="match status" value="1"/>
</dbReference>
<dbReference type="GO" id="GO:0000724">
    <property type="term" value="P:double-strand break repair via homologous recombination"/>
    <property type="evidence" value="ECO:0007669"/>
    <property type="project" value="TreeGrafter"/>
</dbReference>
<dbReference type="GO" id="GO:0005524">
    <property type="term" value="F:ATP binding"/>
    <property type="evidence" value="ECO:0007669"/>
    <property type="project" value="UniProtKB-KW"/>
</dbReference>
<dbReference type="GO" id="GO:0003697">
    <property type="term" value="F:single-stranded DNA binding"/>
    <property type="evidence" value="ECO:0007669"/>
    <property type="project" value="TreeGrafter"/>
</dbReference>
<dbReference type="GO" id="GO:0030915">
    <property type="term" value="C:Smc5-Smc6 complex"/>
    <property type="evidence" value="ECO:0007669"/>
    <property type="project" value="TreeGrafter"/>
</dbReference>
<dbReference type="Proteomes" id="UP001152795">
    <property type="component" value="Unassembled WGS sequence"/>
</dbReference>
<sequence>MVNRRISMDSIMKVAKEQQHRQFILLTPQDMSNVGQTDQIRIFKLQDPDRGQTVLPFQPAETE</sequence>
<accession>A0A6S7KH95</accession>
<evidence type="ECO:0000313" key="12">
    <source>
        <dbReference type="Proteomes" id="UP001152795"/>
    </source>
</evidence>
<evidence type="ECO:0000256" key="7">
    <source>
        <dbReference type="ARBA" id="ARBA00023054"/>
    </source>
</evidence>
<evidence type="ECO:0000256" key="5">
    <source>
        <dbReference type="ARBA" id="ARBA00022763"/>
    </source>
</evidence>
<keyword evidence="5" id="KW-0227">DNA damage</keyword>
<evidence type="ECO:0000256" key="4">
    <source>
        <dbReference type="ARBA" id="ARBA00022741"/>
    </source>
</evidence>
<dbReference type="AlphaFoldDB" id="A0A6S7KH95"/>
<evidence type="ECO:0000256" key="8">
    <source>
        <dbReference type="ARBA" id="ARBA00023172"/>
    </source>
</evidence>
<keyword evidence="7" id="KW-0175">Coiled coil</keyword>
<keyword evidence="12" id="KW-1185">Reference proteome</keyword>
<gene>
    <name evidence="11" type="ORF">PACLA_8A060868</name>
</gene>
<keyword evidence="6" id="KW-0067">ATP-binding</keyword>
<dbReference type="OrthoDB" id="5985921at2759"/>
<comment type="subcellular location">
    <subcellularLocation>
        <location evidence="2">Chromosome</location>
    </subcellularLocation>
    <subcellularLocation>
        <location evidence="1">Nucleus</location>
    </subcellularLocation>
</comment>
<evidence type="ECO:0000256" key="1">
    <source>
        <dbReference type="ARBA" id="ARBA00004123"/>
    </source>
</evidence>
<dbReference type="PANTHER" id="PTHR19306:SF6">
    <property type="entry name" value="STRUCTURAL MAINTENANCE OF CHROMOSOMES PROTEIN 6"/>
    <property type="match status" value="1"/>
</dbReference>
<dbReference type="GO" id="GO:0005634">
    <property type="term" value="C:nucleus"/>
    <property type="evidence" value="ECO:0007669"/>
    <property type="project" value="UniProtKB-SubCell"/>
</dbReference>
<name>A0A6S7KH95_PARCT</name>
<evidence type="ECO:0000256" key="10">
    <source>
        <dbReference type="ARBA" id="ARBA00023242"/>
    </source>
</evidence>
<dbReference type="GO" id="GO:0035861">
    <property type="term" value="C:site of double-strand break"/>
    <property type="evidence" value="ECO:0007669"/>
    <property type="project" value="TreeGrafter"/>
</dbReference>
<organism evidence="11 12">
    <name type="scientific">Paramuricea clavata</name>
    <name type="common">Red gorgonian</name>
    <name type="synonym">Violescent sea-whip</name>
    <dbReference type="NCBI Taxonomy" id="317549"/>
    <lineage>
        <taxon>Eukaryota</taxon>
        <taxon>Metazoa</taxon>
        <taxon>Cnidaria</taxon>
        <taxon>Anthozoa</taxon>
        <taxon>Octocorallia</taxon>
        <taxon>Malacalcyonacea</taxon>
        <taxon>Plexauridae</taxon>
        <taxon>Paramuricea</taxon>
    </lineage>
</organism>
<keyword evidence="4" id="KW-0547">Nucleotide-binding</keyword>
<evidence type="ECO:0000256" key="2">
    <source>
        <dbReference type="ARBA" id="ARBA00004286"/>
    </source>
</evidence>
<keyword evidence="3" id="KW-0158">Chromosome</keyword>
<keyword evidence="10" id="KW-0539">Nucleus</keyword>
<evidence type="ECO:0000313" key="11">
    <source>
        <dbReference type="EMBL" id="CAB4044905.1"/>
    </source>
</evidence>
<dbReference type="GO" id="GO:0003684">
    <property type="term" value="F:damaged DNA binding"/>
    <property type="evidence" value="ECO:0007669"/>
    <property type="project" value="TreeGrafter"/>
</dbReference>
<proteinExistence type="predicted"/>
<comment type="caution">
    <text evidence="11">The sequence shown here is derived from an EMBL/GenBank/DDBJ whole genome shotgun (WGS) entry which is preliminary data.</text>
</comment>
<keyword evidence="8" id="KW-0233">DNA recombination</keyword>